<reference evidence="3" key="1">
    <citation type="journal article" date="2019" name="Int. J. Syst. Evol. Microbiol.">
        <title>The Global Catalogue of Microorganisms (GCM) 10K type strain sequencing project: providing services to taxonomists for standard genome sequencing and annotation.</title>
        <authorList>
            <consortium name="The Broad Institute Genomics Platform"/>
            <consortium name="The Broad Institute Genome Sequencing Center for Infectious Disease"/>
            <person name="Wu L."/>
            <person name="Ma J."/>
        </authorList>
    </citation>
    <scope>NUCLEOTIDE SEQUENCE [LARGE SCALE GENOMIC DNA]</scope>
    <source>
        <strain evidence="3">JCM 15933</strain>
    </source>
</reference>
<proteinExistence type="predicted"/>
<evidence type="ECO:0000313" key="3">
    <source>
        <dbReference type="Proteomes" id="UP001501470"/>
    </source>
</evidence>
<dbReference type="EMBL" id="BAAAQD010000014">
    <property type="protein sequence ID" value="GAA1537310.1"/>
    <property type="molecule type" value="Genomic_DNA"/>
</dbReference>
<evidence type="ECO:0000313" key="2">
    <source>
        <dbReference type="EMBL" id="GAA1537310.1"/>
    </source>
</evidence>
<sequence>MGKTPDDGSALARLATSSTARPHHEPEPPAAVSLWPNGALVGGAGPTASPALRRQALRIAAGPGVASAAPDRLHLPPHLPPHPIARSGALRRGEQRAGLSRDTRAIRVRRPTSAAASRGASSTAGGEVDVTARRSR</sequence>
<organism evidence="2 3">
    <name type="scientific">Dactylosporangium maewongense</name>
    <dbReference type="NCBI Taxonomy" id="634393"/>
    <lineage>
        <taxon>Bacteria</taxon>
        <taxon>Bacillati</taxon>
        <taxon>Actinomycetota</taxon>
        <taxon>Actinomycetes</taxon>
        <taxon>Micromonosporales</taxon>
        <taxon>Micromonosporaceae</taxon>
        <taxon>Dactylosporangium</taxon>
    </lineage>
</organism>
<feature type="region of interest" description="Disordered" evidence="1">
    <location>
        <begin position="73"/>
        <end position="136"/>
    </location>
</feature>
<protein>
    <submittedName>
        <fullName evidence="2">Uncharacterized protein</fullName>
    </submittedName>
</protein>
<accession>A0ABP4M9G7</accession>
<feature type="compositionally biased region" description="Basic and acidic residues" evidence="1">
    <location>
        <begin position="91"/>
        <end position="105"/>
    </location>
</feature>
<feature type="compositionally biased region" description="Low complexity" evidence="1">
    <location>
        <begin position="111"/>
        <end position="126"/>
    </location>
</feature>
<comment type="caution">
    <text evidence="2">The sequence shown here is derived from an EMBL/GenBank/DDBJ whole genome shotgun (WGS) entry which is preliminary data.</text>
</comment>
<feature type="region of interest" description="Disordered" evidence="1">
    <location>
        <begin position="1"/>
        <end position="31"/>
    </location>
</feature>
<dbReference type="Proteomes" id="UP001501470">
    <property type="component" value="Unassembled WGS sequence"/>
</dbReference>
<feature type="compositionally biased region" description="Low complexity" evidence="1">
    <location>
        <begin position="9"/>
        <end position="20"/>
    </location>
</feature>
<name>A0ABP4M9G7_9ACTN</name>
<keyword evidence="3" id="KW-1185">Reference proteome</keyword>
<gene>
    <name evidence="2" type="ORF">GCM10009827_065110</name>
</gene>
<evidence type="ECO:0000256" key="1">
    <source>
        <dbReference type="SAM" id="MobiDB-lite"/>
    </source>
</evidence>